<reference evidence="1" key="1">
    <citation type="journal article" date="2025" name="Int. J. Syst. Evol. Microbiol.">
        <title>Streptomyces citrinus sp. nov., with yellow diffusible pigment.</title>
        <authorList>
            <person name="He Y."/>
            <person name="Yang E."/>
            <person name="Xu J."/>
            <person name="Sun Y."/>
            <person name="Sun L."/>
        </authorList>
    </citation>
    <scope>NUCLEOTIDE SEQUENCE</scope>
    <source>
        <strain evidence="1">Q6</strain>
    </source>
</reference>
<evidence type="ECO:0000313" key="1">
    <source>
        <dbReference type="EMBL" id="WWQ64684.1"/>
    </source>
</evidence>
<evidence type="ECO:0000313" key="2">
    <source>
        <dbReference type="Proteomes" id="UP001432251"/>
    </source>
</evidence>
<gene>
    <name evidence="1" type="ORF">V2W30_15935</name>
</gene>
<proteinExistence type="predicted"/>
<dbReference type="EC" id="3.1.1.103" evidence="1"/>
<name>A0ACD5ACQ5_9ACTN</name>
<accession>A0ACD5ACQ5</accession>
<keyword evidence="1" id="KW-0378">Hydrolase</keyword>
<keyword evidence="2" id="KW-1185">Reference proteome</keyword>
<dbReference type="Proteomes" id="UP001432251">
    <property type="component" value="Chromosome"/>
</dbReference>
<protein>
    <submittedName>
        <fullName evidence="1">Serine hydrolase domain-containing protein</fullName>
        <ecNumber evidence="1">3.1.1.103</ecNumber>
    </submittedName>
</protein>
<dbReference type="EMBL" id="CP146022">
    <property type="protein sequence ID" value="WWQ64684.1"/>
    <property type="molecule type" value="Genomic_DNA"/>
</dbReference>
<organism evidence="1 2">
    <name type="scientific">Streptomyces citrinus</name>
    <dbReference type="NCBI Taxonomy" id="3118173"/>
    <lineage>
        <taxon>Bacteria</taxon>
        <taxon>Bacillati</taxon>
        <taxon>Actinomycetota</taxon>
        <taxon>Actinomycetes</taxon>
        <taxon>Kitasatosporales</taxon>
        <taxon>Streptomycetaceae</taxon>
        <taxon>Streptomyces</taxon>
    </lineage>
</organism>
<sequence>MPALRTLLAIPLAAVLLCVNPGSAPRVEPSADVTLPLLVTEGKAPAAALLVTEGTSARFTTTDPALTRADHVRAGSVTKTFVATVVLQLAGEKRLNLAAEVTTYLPALTPLHDLTVRSLLTHTSGLYDFTSTTEGEIPLTPRAVAALALSHPRTTAPGTWRYSNTDYVLLGMIVRQVTGHSYASEVRRRVIAPLRLTGTTFPGTRTTVPVPHGSDAVRLDPRTAGAAGELISTLPDLNRFYRALLTGRLLPPEALRAMLNTRTAHGHYGMGLIPEKLSCGLTVWGHNGRIGRTYVRTATTTDGSRTLTYRATAAFLTNGPRVEHRLLEAEFCRP</sequence>